<evidence type="ECO:0000313" key="3">
    <source>
        <dbReference type="Proteomes" id="UP000664169"/>
    </source>
</evidence>
<feature type="region of interest" description="Disordered" evidence="1">
    <location>
        <begin position="142"/>
        <end position="161"/>
    </location>
</feature>
<proteinExistence type="predicted"/>
<protein>
    <submittedName>
        <fullName evidence="2">Uncharacterized protein</fullName>
    </submittedName>
</protein>
<dbReference type="InterPro" id="IPR022190">
    <property type="entry name" value="DUF3716"/>
</dbReference>
<dbReference type="Pfam" id="PF12511">
    <property type="entry name" value="DUF3716"/>
    <property type="match status" value="1"/>
</dbReference>
<reference evidence="2" key="1">
    <citation type="submission" date="2021-03" db="EMBL/GenBank/DDBJ databases">
        <authorList>
            <person name="Tagirdzhanova G."/>
        </authorList>
    </citation>
    <scope>NUCLEOTIDE SEQUENCE</scope>
</reference>
<name>A0A8H3ER62_9LECA</name>
<comment type="caution">
    <text evidence="2">The sequence shown here is derived from an EMBL/GenBank/DDBJ whole genome shotgun (WGS) entry which is preliminary data.</text>
</comment>
<keyword evidence="3" id="KW-1185">Reference proteome</keyword>
<dbReference type="AlphaFoldDB" id="A0A8H3ER62"/>
<accession>A0A8H3ER62</accession>
<evidence type="ECO:0000256" key="1">
    <source>
        <dbReference type="SAM" id="MobiDB-lite"/>
    </source>
</evidence>
<evidence type="ECO:0000313" key="2">
    <source>
        <dbReference type="EMBL" id="CAF9910170.1"/>
    </source>
</evidence>
<sequence>MPKWWKSPIDSFGKPFMPNGSPKNAFLCAIEDVGTKKLEAPTLMVLRYLHRNRIPTKDSNICFRAKVDKRQPTDFKFNRGEYTRGFLIALYGSVVDEPCSYCQKPSNGTFVSCIRLPGGFDDCCANCAYAGGPAKDQCVWDNADYQPPPPPEDEDTESEWGSSVVSDAYDIHEDMDVDAPEVVPPEVVLDEDENKVSHEATFNMDLINPDLMTMEEIDAILNSHIDIDGVECGCNACFVQRFIE</sequence>
<dbReference type="EMBL" id="CAJPDQ010000005">
    <property type="protein sequence ID" value="CAF9910170.1"/>
    <property type="molecule type" value="Genomic_DNA"/>
</dbReference>
<gene>
    <name evidence="2" type="ORF">GOMPHAMPRED_006980</name>
</gene>
<dbReference type="Proteomes" id="UP000664169">
    <property type="component" value="Unassembled WGS sequence"/>
</dbReference>
<organism evidence="2 3">
    <name type="scientific">Gomphillus americanus</name>
    <dbReference type="NCBI Taxonomy" id="1940652"/>
    <lineage>
        <taxon>Eukaryota</taxon>
        <taxon>Fungi</taxon>
        <taxon>Dikarya</taxon>
        <taxon>Ascomycota</taxon>
        <taxon>Pezizomycotina</taxon>
        <taxon>Lecanoromycetes</taxon>
        <taxon>OSLEUM clade</taxon>
        <taxon>Ostropomycetidae</taxon>
        <taxon>Ostropales</taxon>
        <taxon>Graphidaceae</taxon>
        <taxon>Gomphilloideae</taxon>
        <taxon>Gomphillus</taxon>
    </lineage>
</organism>